<evidence type="ECO:0000313" key="9">
    <source>
        <dbReference type="EMBL" id="OUS46081.1"/>
    </source>
</evidence>
<evidence type="ECO:0000256" key="5">
    <source>
        <dbReference type="ARBA" id="ARBA00023180"/>
    </source>
</evidence>
<dbReference type="SUPFAM" id="SSF82866">
    <property type="entry name" value="Multidrug efflux transporter AcrB transmembrane domain"/>
    <property type="match status" value="2"/>
</dbReference>
<dbReference type="PANTHER" id="PTHR46022:SF1">
    <property type="entry name" value="PROTEIN PATCHED"/>
    <property type="match status" value="1"/>
</dbReference>
<feature type="transmembrane region" description="Helical" evidence="7">
    <location>
        <begin position="992"/>
        <end position="1010"/>
    </location>
</feature>
<accession>A0A1Y5I9E7</accession>
<name>A0A1Y5I9E7_OSTTA</name>
<feature type="transmembrane region" description="Helical" evidence="7">
    <location>
        <begin position="518"/>
        <end position="540"/>
    </location>
</feature>
<dbReference type="EMBL" id="KZ155785">
    <property type="protein sequence ID" value="OUS46081.1"/>
    <property type="molecule type" value="Genomic_DNA"/>
</dbReference>
<feature type="compositionally biased region" description="Low complexity" evidence="6">
    <location>
        <begin position="410"/>
        <end position="423"/>
    </location>
</feature>
<feature type="transmembrane region" description="Helical" evidence="7">
    <location>
        <begin position="546"/>
        <end position="571"/>
    </location>
</feature>
<feature type="transmembrane region" description="Helical" evidence="7">
    <location>
        <begin position="1118"/>
        <end position="1142"/>
    </location>
</feature>
<feature type="domain" description="SSD" evidence="8">
    <location>
        <begin position="487"/>
        <end position="650"/>
    </location>
</feature>
<dbReference type="GO" id="GO:0005886">
    <property type="term" value="C:plasma membrane"/>
    <property type="evidence" value="ECO:0007669"/>
    <property type="project" value="TreeGrafter"/>
</dbReference>
<feature type="region of interest" description="Disordered" evidence="6">
    <location>
        <begin position="405"/>
        <end position="427"/>
    </location>
</feature>
<evidence type="ECO:0000256" key="1">
    <source>
        <dbReference type="ARBA" id="ARBA00004141"/>
    </source>
</evidence>
<keyword evidence="2 7" id="KW-0812">Transmembrane</keyword>
<reference evidence="9" key="1">
    <citation type="submission" date="2017-04" db="EMBL/GenBank/DDBJ databases">
        <title>Population genomics of picophytoplankton unveils novel chromosome hypervariability.</title>
        <authorList>
            <consortium name="DOE Joint Genome Institute"/>
            <person name="Blanc-Mathieu R."/>
            <person name="Krasovec M."/>
            <person name="Hebrard M."/>
            <person name="Yau S."/>
            <person name="Desgranges E."/>
            <person name="Martin J."/>
            <person name="Schackwitz W."/>
            <person name="Kuo A."/>
            <person name="Salin G."/>
            <person name="Donnadieu C."/>
            <person name="Desdevises Y."/>
            <person name="Sanchez-Ferandin S."/>
            <person name="Moreau H."/>
            <person name="Rivals E."/>
            <person name="Grigoriev I.V."/>
            <person name="Grimsley N."/>
            <person name="Eyre-Walker A."/>
            <person name="Piganeau G."/>
        </authorList>
    </citation>
    <scope>NUCLEOTIDE SEQUENCE [LARGE SCALE GENOMIC DNA]</scope>
    <source>
        <strain evidence="9">RCC 1115</strain>
    </source>
</reference>
<organism evidence="9">
    <name type="scientific">Ostreococcus tauri</name>
    <name type="common">Marine green alga</name>
    <dbReference type="NCBI Taxonomy" id="70448"/>
    <lineage>
        <taxon>Eukaryota</taxon>
        <taxon>Viridiplantae</taxon>
        <taxon>Chlorophyta</taxon>
        <taxon>Mamiellophyceae</taxon>
        <taxon>Mamiellales</taxon>
        <taxon>Bathycoccaceae</taxon>
        <taxon>Ostreococcus</taxon>
    </lineage>
</organism>
<dbReference type="PROSITE" id="PS50156">
    <property type="entry name" value="SSD"/>
    <property type="match status" value="1"/>
</dbReference>
<evidence type="ECO:0000256" key="4">
    <source>
        <dbReference type="ARBA" id="ARBA00023136"/>
    </source>
</evidence>
<comment type="subcellular location">
    <subcellularLocation>
        <location evidence="1">Membrane</location>
        <topology evidence="1">Multi-pass membrane protein</topology>
    </subcellularLocation>
</comment>
<proteinExistence type="predicted"/>
<dbReference type="PANTHER" id="PTHR46022">
    <property type="entry name" value="PROTEIN PATCHED"/>
    <property type="match status" value="1"/>
</dbReference>
<keyword evidence="3 7" id="KW-1133">Transmembrane helix</keyword>
<gene>
    <name evidence="9" type="ORF">BE221DRAFT_75727</name>
</gene>
<feature type="transmembrane region" description="Helical" evidence="7">
    <location>
        <begin position="1086"/>
        <end position="1106"/>
    </location>
</feature>
<dbReference type="InterPro" id="IPR053958">
    <property type="entry name" value="HMGCR/SNAP/NPC1-like_SSD"/>
</dbReference>
<protein>
    <submittedName>
        <fullName evidence="9">Membrane protein Patched/PTCH</fullName>
    </submittedName>
</protein>
<dbReference type="Pfam" id="PF12349">
    <property type="entry name" value="Sterol-sensing"/>
    <property type="match status" value="1"/>
</dbReference>
<keyword evidence="4 7" id="KW-0472">Membrane</keyword>
<keyword evidence="5" id="KW-0325">Glycoprotein</keyword>
<feature type="transmembrane region" description="Helical" evidence="7">
    <location>
        <begin position="625"/>
        <end position="649"/>
    </location>
</feature>
<dbReference type="Proteomes" id="UP000195557">
    <property type="component" value="Unassembled WGS sequence"/>
</dbReference>
<feature type="transmembrane region" description="Helical" evidence="7">
    <location>
        <begin position="1016"/>
        <end position="1036"/>
    </location>
</feature>
<feature type="transmembrane region" description="Helical" evidence="7">
    <location>
        <begin position="696"/>
        <end position="717"/>
    </location>
</feature>
<dbReference type="InterPro" id="IPR000731">
    <property type="entry name" value="SSD"/>
</dbReference>
<evidence type="ECO:0000256" key="3">
    <source>
        <dbReference type="ARBA" id="ARBA00022989"/>
    </source>
</evidence>
<evidence type="ECO:0000259" key="8">
    <source>
        <dbReference type="PROSITE" id="PS50156"/>
    </source>
</evidence>
<dbReference type="eggNOG" id="KOG1933">
    <property type="taxonomic scope" value="Eukaryota"/>
</dbReference>
<evidence type="ECO:0000256" key="2">
    <source>
        <dbReference type="ARBA" id="ARBA00022692"/>
    </source>
</evidence>
<sequence>MRAPVVETDPLALWCDAAAREEVEAWTTSFGNYRTSAFVVTGVNLASREAFGEMLDFTRWMYRDVTTTTADGERVGLFELCYKYVDSEPHAPCFQITPLDCFADGVVSVPGGAEKNADFAAAYAPRPLLDSFDFARGDFNASFVEGCKQWFNLVMPPKLLFSGLSDDGGALEAVRMVFQIRDAKTLAKRGIVRTSWDEEPREIGDVLGCPARGKALDDCSCIETFNLFSVLEYGCVPEGDASQPESCCAFLSQLREHPCVQPLFASDASLFTLGNQILSSCGLSRVALDSQCATLPDGETVAAAFEVKDLSSATPVRNAFTCASMLMSLRTKCPSIAEGNFTAAGECCASLEDFSKSKCHCNALGCGAPCVDLFSRGDVGQIVLFCTLSGFDTPVLEACKSNATDESSSRSKSSTSTTRKSSTPSAYSPVHVRRDISVEDAEALILDWESALLSQIEEKLSEYEHISISYMAERSMEDIVADSSRGAYVLIIVGYVVVAAYLTLYFTISPNEACGPRAALEGFFAVIAGTWASIGLSGILSHISGVSFSAATLQVLPFLSMGLGVNDFFVFASHAARTAVSEIGPDEIIKRALLDAGATITLTSAMNAAAFLASTLSPVPVIKNFGLQVAIAVACNYVAAVLIFPGILLRHLQRSSKATEAPPPPPRRQSSFSKISSAVYEPLARWIMGLGRTTSIVLRLVVLGVYATFAIFFLLGIPHVRLGLEPRSVVPQDSYMWSFIDESESRFATYPVFVVVSNVDFAEHAVAMRRLEADFINLDRVDAKTGSTNFMKFYSEYTESRVTGGTSCSANDTVWYFDATRVENPSADVCATVSRDENHTFTCMFRCLAYSPQTRPASPLNKEPLDKQCLFLRPEDTASYATCTCPHRLMYSPEAFGREFDAFLQGGTRGEISAAFTTRRKDANVTVVESARMLFYVEDVFDFETKLEYVRAARNALARSEIVAERGARAFPFEISLFQLNHQYLNMVRDTWIALFVGATAATVIMFIALDVRTTLVSACALFLIQAQLFGAMARFDVKLNGASMMNLISSTGVSVEFVVHMARAFHTSQWRESANLRSVDAFKSVGHVLVNAAFTTVLGVAPVAFARYDYFRTYFFLQWCVIVAVGVLHGVVVLPIVLSFAGAEAVR</sequence>
<evidence type="ECO:0000256" key="7">
    <source>
        <dbReference type="SAM" id="Phobius"/>
    </source>
</evidence>
<feature type="transmembrane region" description="Helical" evidence="7">
    <location>
        <begin position="486"/>
        <end position="506"/>
    </location>
</feature>
<feature type="transmembrane region" description="Helical" evidence="7">
    <location>
        <begin position="592"/>
        <end position="613"/>
    </location>
</feature>
<dbReference type="Gene3D" id="1.20.1640.10">
    <property type="entry name" value="Multidrug efflux transporter AcrB transmembrane domain"/>
    <property type="match status" value="2"/>
</dbReference>
<evidence type="ECO:0000256" key="6">
    <source>
        <dbReference type="SAM" id="MobiDB-lite"/>
    </source>
</evidence>
<dbReference type="AlphaFoldDB" id="A0A1Y5I9E7"/>